<dbReference type="RefSeq" id="WP_142715265.1">
    <property type="nucleotide sequence ID" value="NZ_FXTH01000013.1"/>
</dbReference>
<evidence type="ECO:0000313" key="4">
    <source>
        <dbReference type="Proteomes" id="UP000317593"/>
    </source>
</evidence>
<keyword evidence="4" id="KW-1185">Reference proteome</keyword>
<sequence length="256" mass="28127">MNSVALITGGSRGIGRGIARKLCENGYDVAVNGVREEDRVGDVLEELRSFGTEVIYCRGDVGSRTGRDAIMDKMRSHFGRMNVLVNNAGVAPRERKDPLEATEESFDRVMRINLKGPYFLTQAVARWMVEQKEKSASYAGTIVNVGSISATIVSPNRGEYCISKAGLAMHNKIWAVRLAEYDIPVYEVRPGIIKTDMTSAVTDKYDRLIADGLTVQPRWGYPEDVGKGVLSLVQGDFPYSSGEVIMIDGGLSVQRL</sequence>
<evidence type="ECO:0000313" key="3">
    <source>
        <dbReference type="EMBL" id="SMO78998.1"/>
    </source>
</evidence>
<dbReference type="Gene3D" id="3.40.50.720">
    <property type="entry name" value="NAD(P)-binding Rossmann-like Domain"/>
    <property type="match status" value="1"/>
</dbReference>
<dbReference type="SUPFAM" id="SSF51735">
    <property type="entry name" value="NAD(P)-binding Rossmann-fold domains"/>
    <property type="match status" value="1"/>
</dbReference>
<organism evidence="3 4">
    <name type="scientific">Fodinibius sediminis</name>
    <dbReference type="NCBI Taxonomy" id="1214077"/>
    <lineage>
        <taxon>Bacteria</taxon>
        <taxon>Pseudomonadati</taxon>
        <taxon>Balneolota</taxon>
        <taxon>Balneolia</taxon>
        <taxon>Balneolales</taxon>
        <taxon>Balneolaceae</taxon>
        <taxon>Fodinibius</taxon>
    </lineage>
</organism>
<keyword evidence="2" id="KW-0560">Oxidoreductase</keyword>
<dbReference type="EMBL" id="FXTH01000013">
    <property type="protein sequence ID" value="SMO78998.1"/>
    <property type="molecule type" value="Genomic_DNA"/>
</dbReference>
<dbReference type="PRINTS" id="PR00080">
    <property type="entry name" value="SDRFAMILY"/>
</dbReference>
<dbReference type="Proteomes" id="UP000317593">
    <property type="component" value="Unassembled WGS sequence"/>
</dbReference>
<dbReference type="PANTHER" id="PTHR42760:SF133">
    <property type="entry name" value="3-OXOACYL-[ACYL-CARRIER-PROTEIN] REDUCTASE"/>
    <property type="match status" value="1"/>
</dbReference>
<name>A0A521E4X3_9BACT</name>
<dbReference type="Pfam" id="PF13561">
    <property type="entry name" value="adh_short_C2"/>
    <property type="match status" value="1"/>
</dbReference>
<reference evidence="3 4" key="1">
    <citation type="submission" date="2017-05" db="EMBL/GenBank/DDBJ databases">
        <authorList>
            <person name="Varghese N."/>
            <person name="Submissions S."/>
        </authorList>
    </citation>
    <scope>NUCLEOTIDE SEQUENCE [LARGE SCALE GENOMIC DNA]</scope>
    <source>
        <strain evidence="3 4">DSM 21194</strain>
    </source>
</reference>
<dbReference type="AlphaFoldDB" id="A0A521E4X3"/>
<dbReference type="InterPro" id="IPR036291">
    <property type="entry name" value="NAD(P)-bd_dom_sf"/>
</dbReference>
<evidence type="ECO:0000256" key="1">
    <source>
        <dbReference type="ARBA" id="ARBA00006484"/>
    </source>
</evidence>
<dbReference type="InterPro" id="IPR002347">
    <property type="entry name" value="SDR_fam"/>
</dbReference>
<dbReference type="PANTHER" id="PTHR42760">
    <property type="entry name" value="SHORT-CHAIN DEHYDROGENASES/REDUCTASES FAMILY MEMBER"/>
    <property type="match status" value="1"/>
</dbReference>
<gene>
    <name evidence="3" type="ORF">SAMN06265218_11371</name>
</gene>
<dbReference type="GO" id="GO:0016616">
    <property type="term" value="F:oxidoreductase activity, acting on the CH-OH group of donors, NAD or NADP as acceptor"/>
    <property type="evidence" value="ECO:0007669"/>
    <property type="project" value="TreeGrafter"/>
</dbReference>
<protein>
    <submittedName>
        <fullName evidence="3">NAD(P)-dependent dehydrogenase, short-chain alcohol dehydrogenase family</fullName>
    </submittedName>
</protein>
<dbReference type="FunFam" id="3.40.50.720:FF:000084">
    <property type="entry name" value="Short-chain dehydrogenase reductase"/>
    <property type="match status" value="1"/>
</dbReference>
<dbReference type="OrthoDB" id="9788235at2"/>
<dbReference type="NCBIfam" id="NF009386">
    <property type="entry name" value="PRK12745.1"/>
    <property type="match status" value="1"/>
</dbReference>
<dbReference type="PRINTS" id="PR00081">
    <property type="entry name" value="GDHRDH"/>
</dbReference>
<comment type="similarity">
    <text evidence="1">Belongs to the short-chain dehydrogenases/reductases (SDR) family.</text>
</comment>
<accession>A0A521E4X3</accession>
<evidence type="ECO:0000256" key="2">
    <source>
        <dbReference type="ARBA" id="ARBA00023002"/>
    </source>
</evidence>
<proteinExistence type="inferred from homology"/>